<dbReference type="InterPro" id="IPR027794">
    <property type="entry name" value="tRNase_Z_dom"/>
</dbReference>
<evidence type="ECO:0000256" key="2">
    <source>
        <dbReference type="ARBA" id="ARBA00001947"/>
    </source>
</evidence>
<feature type="domain" description="Metallo-beta-lactamase" evidence="12">
    <location>
        <begin position="471"/>
        <end position="663"/>
    </location>
</feature>
<comment type="catalytic activity">
    <reaction evidence="1">
        <text>Endonucleolytic cleavage of RNA, removing extra 3' nucleotides from tRNA precursor, generating 3' termini of tRNAs. A 3'-hydroxy group is left at the tRNA terminus and a 5'-phosphoryl group is left at the trailer molecule.</text>
        <dbReference type="EC" id="3.1.26.11"/>
    </reaction>
</comment>
<dbReference type="InterPro" id="IPR047151">
    <property type="entry name" value="RNZ2-like"/>
</dbReference>
<dbReference type="EC" id="3.1.26.11" evidence="4"/>
<dbReference type="Pfam" id="PF13691">
    <property type="entry name" value="Lactamase_B_4"/>
    <property type="match status" value="1"/>
</dbReference>
<dbReference type="InterPro" id="IPR001279">
    <property type="entry name" value="Metallo-B-lactamas"/>
</dbReference>
<feature type="domain" description="tRNase Z endonuclease" evidence="13">
    <location>
        <begin position="17"/>
        <end position="65"/>
    </location>
</feature>
<dbReference type="GO" id="GO:1990180">
    <property type="term" value="P:mitochondrial tRNA 3'-end processing"/>
    <property type="evidence" value="ECO:0007669"/>
    <property type="project" value="TreeGrafter"/>
</dbReference>
<comment type="cofactor">
    <cofactor evidence="2">
        <name>Zn(2+)</name>
        <dbReference type="ChEBI" id="CHEBI:29105"/>
    </cofactor>
</comment>
<evidence type="ECO:0000313" key="15">
    <source>
        <dbReference type="Proteomes" id="UP000240830"/>
    </source>
</evidence>
<evidence type="ECO:0000259" key="13">
    <source>
        <dbReference type="Pfam" id="PF13691"/>
    </source>
</evidence>
<evidence type="ECO:0000256" key="4">
    <source>
        <dbReference type="ARBA" id="ARBA00012477"/>
    </source>
</evidence>
<keyword evidence="5" id="KW-0819">tRNA processing</keyword>
<dbReference type="OrthoDB" id="527344at2759"/>
<dbReference type="SUPFAM" id="SSF56281">
    <property type="entry name" value="Metallo-hydrolase/oxidoreductase"/>
    <property type="match status" value="2"/>
</dbReference>
<dbReference type="Pfam" id="PF12706">
    <property type="entry name" value="Lactamase_B_2"/>
    <property type="match status" value="1"/>
</dbReference>
<dbReference type="GO" id="GO:0046872">
    <property type="term" value="F:metal ion binding"/>
    <property type="evidence" value="ECO:0007669"/>
    <property type="project" value="UniProtKB-KW"/>
</dbReference>
<dbReference type="CDD" id="cd07718">
    <property type="entry name" value="RNaseZ_ELAC1_ELAC2-C-term-like_MBL-fold"/>
    <property type="match status" value="1"/>
</dbReference>
<dbReference type="InterPro" id="IPR036866">
    <property type="entry name" value="RibonucZ/Hydroxyglut_hydro"/>
</dbReference>
<dbReference type="AlphaFoldDB" id="A0A2H9TFX5"/>
<dbReference type="STRING" id="1246581.A0A2H9TFX5"/>
<keyword evidence="8" id="KW-0255">Endonuclease</keyword>
<evidence type="ECO:0000256" key="7">
    <source>
        <dbReference type="ARBA" id="ARBA00022723"/>
    </source>
</evidence>
<feature type="region of interest" description="Disordered" evidence="11">
    <location>
        <begin position="200"/>
        <end position="223"/>
    </location>
</feature>
<organism evidence="14 15">
    <name type="scientific">Paramicrosporidium saccamoebae</name>
    <dbReference type="NCBI Taxonomy" id="1246581"/>
    <lineage>
        <taxon>Eukaryota</taxon>
        <taxon>Fungi</taxon>
        <taxon>Fungi incertae sedis</taxon>
        <taxon>Cryptomycota</taxon>
        <taxon>Cryptomycota incertae sedis</taxon>
        <taxon>Paramicrosporidium</taxon>
    </lineage>
</organism>
<dbReference type="GO" id="GO:0005739">
    <property type="term" value="C:mitochondrion"/>
    <property type="evidence" value="ECO:0007669"/>
    <property type="project" value="TreeGrafter"/>
</dbReference>
<dbReference type="Gene3D" id="3.60.15.10">
    <property type="entry name" value="Ribonuclease Z/Hydroxyacylglutathione hydrolase-like"/>
    <property type="match status" value="2"/>
</dbReference>
<evidence type="ECO:0000256" key="1">
    <source>
        <dbReference type="ARBA" id="ARBA00000402"/>
    </source>
</evidence>
<evidence type="ECO:0000256" key="8">
    <source>
        <dbReference type="ARBA" id="ARBA00022759"/>
    </source>
</evidence>
<evidence type="ECO:0000256" key="11">
    <source>
        <dbReference type="SAM" id="MobiDB-lite"/>
    </source>
</evidence>
<dbReference type="PANTHER" id="PTHR12553">
    <property type="entry name" value="ZINC PHOSPHODIESTERASE ELAC PROTEIN 2"/>
    <property type="match status" value="1"/>
</dbReference>
<dbReference type="Proteomes" id="UP000240830">
    <property type="component" value="Unassembled WGS sequence"/>
</dbReference>
<gene>
    <name evidence="14" type="ORF">PSACC_03628</name>
</gene>
<reference evidence="14 15" key="1">
    <citation type="submission" date="2016-10" db="EMBL/GenBank/DDBJ databases">
        <title>The genome of Paramicrosporidium saccamoebae is the missing link in understanding Cryptomycota and Microsporidia evolution.</title>
        <authorList>
            <person name="Quandt C.A."/>
            <person name="Beaudet D."/>
            <person name="Corsaro D."/>
            <person name="Michel R."/>
            <person name="Corradi N."/>
            <person name="James T."/>
        </authorList>
    </citation>
    <scope>NUCLEOTIDE SEQUENCE [LARGE SCALE GENOMIC DNA]</scope>
    <source>
        <strain evidence="14 15">KSL3</strain>
    </source>
</reference>
<evidence type="ECO:0000256" key="5">
    <source>
        <dbReference type="ARBA" id="ARBA00022694"/>
    </source>
</evidence>
<evidence type="ECO:0000256" key="10">
    <source>
        <dbReference type="ARBA" id="ARBA00022833"/>
    </source>
</evidence>
<name>A0A2H9TFX5_9FUNG</name>
<keyword evidence="15" id="KW-1185">Reference proteome</keyword>
<keyword evidence="9" id="KW-0378">Hydrolase</keyword>
<sequence>MPSYVQVLGGGTLDGGCSLLLCFNERRYLFSCSEGTQRLCGQHHLRLSRLQAVFLPRLEWNRTGGLPGLICTLADAGAGELSLVGPRNTAHYIASLRAFLRRSSFGVEVVEMEEDEIWEDGMIKVRIIELFGTREWQAREAGAKRNCTPPEIKVENLRYARNSERNSYVLQMFKDPLDNGTPVSSVGRRNCNEMHEGLQDEMSGRTTPTHSHEEISSGWRSNERMPSVELREASLCFVVEGPPVAGKFDARRAKQLGVPVGPLNGRLSKGETIVLEDGRTVTPDECVGAATEGGVFAIVEVSCMGQVDDLLLKRERLLHPRLLLLFHCCPRNVYTSDSYLEFRKSIPAGVEQVWLSHENAMLAFPSPAAILTQLQTIDAQMFNVPFAEMGEAELLTKYHWHPPGKLSLVDKCEADQLIESFKDIYSCRSVLSSYAPTRTDPVVTFLGTGAALPGKYRNVSSTLVDFGDCAYLLDCGEGTLGQLYRRFGPTELTAILDRLNGVLVSHLHADHQMGVPGLLRAMKRPLRIVAPHRYKTFLDELGECAHLENTYDFFDCEQIHENGGKETATQLGLDDIKAVPVLHCPRAFGFVFKVGEVQLTYSGDTRPCPALAEAGRGSTILIHEATFCDSLAEEAIAKRHSTLSEAIGVGRDMCAGYTLLTHISQRYAKTLPPYDWNGTVNVLPVMDMMSVSLSRLQKGGLNELIDSMIAILPSDEDQAIDGSNEE</sequence>
<dbReference type="GO" id="GO:0042781">
    <property type="term" value="F:3'-tRNA processing endoribonuclease activity"/>
    <property type="evidence" value="ECO:0007669"/>
    <property type="project" value="UniProtKB-EC"/>
</dbReference>
<comment type="similarity">
    <text evidence="3">Belongs to the RNase Z family.</text>
</comment>
<comment type="caution">
    <text evidence="14">The sequence shown here is derived from an EMBL/GenBank/DDBJ whole genome shotgun (WGS) entry which is preliminary data.</text>
</comment>
<keyword evidence="6" id="KW-0540">Nuclease</keyword>
<keyword evidence="10" id="KW-0862">Zinc</keyword>
<proteinExistence type="inferred from homology"/>
<keyword evidence="7" id="KW-0479">Metal-binding</keyword>
<evidence type="ECO:0000256" key="6">
    <source>
        <dbReference type="ARBA" id="ARBA00022722"/>
    </source>
</evidence>
<evidence type="ECO:0000256" key="3">
    <source>
        <dbReference type="ARBA" id="ARBA00007823"/>
    </source>
</evidence>
<evidence type="ECO:0000256" key="9">
    <source>
        <dbReference type="ARBA" id="ARBA00022801"/>
    </source>
</evidence>
<evidence type="ECO:0000259" key="12">
    <source>
        <dbReference type="Pfam" id="PF12706"/>
    </source>
</evidence>
<dbReference type="EMBL" id="MTSL01000213">
    <property type="protein sequence ID" value="PJF16589.1"/>
    <property type="molecule type" value="Genomic_DNA"/>
</dbReference>
<accession>A0A2H9TFX5</accession>
<protein>
    <recommendedName>
        <fullName evidence="4">ribonuclease Z</fullName>
        <ecNumber evidence="4">3.1.26.11</ecNumber>
    </recommendedName>
</protein>
<dbReference type="PANTHER" id="PTHR12553:SF49">
    <property type="entry name" value="ZINC PHOSPHODIESTERASE ELAC PROTEIN 2"/>
    <property type="match status" value="1"/>
</dbReference>
<evidence type="ECO:0000313" key="14">
    <source>
        <dbReference type="EMBL" id="PJF16589.1"/>
    </source>
</evidence>